<dbReference type="AlphaFoldDB" id="A0A0L0P6C9"/>
<name>A0A0L0P6C9_CANAR</name>
<dbReference type="EMBL" id="LGST01000008">
    <property type="protein sequence ID" value="KNE01790.1"/>
    <property type="molecule type" value="Genomic_DNA"/>
</dbReference>
<evidence type="ECO:0000313" key="2">
    <source>
        <dbReference type="Proteomes" id="UP000037122"/>
    </source>
</evidence>
<dbReference type="Proteomes" id="UP000037122">
    <property type="component" value="Unassembled WGS sequence"/>
</dbReference>
<comment type="caution">
    <text evidence="1">The sequence shown here is derived from an EMBL/GenBank/DDBJ whole genome shotgun (WGS) entry which is preliminary data.</text>
</comment>
<accession>A0A0L0P6C9</accession>
<sequence length="85" mass="10139">MVRKPLWVTFKYLTNIDLLGKSSQTFEISQKGSYVIYTYYKAWYFAAIEWYCIRSHGLKHAITVNVLEARKLKPLKVQYEYFSSD</sequence>
<dbReference type="VEuPathDB" id="FungiDB:QG37_01131"/>
<proteinExistence type="predicted"/>
<reference evidence="2" key="1">
    <citation type="journal article" date="2015" name="BMC Genomics">
        <title>Draft genome of a commonly misdiagnosed multidrug resistant pathogen Candida auris.</title>
        <authorList>
            <person name="Chatterjee S."/>
            <person name="Alampalli S.V."/>
            <person name="Nageshan R.K."/>
            <person name="Chettiar S.T."/>
            <person name="Joshi S."/>
            <person name="Tatu U.S."/>
        </authorList>
    </citation>
    <scope>NUCLEOTIDE SEQUENCE [LARGE SCALE GENOMIC DNA]</scope>
    <source>
        <strain evidence="2">6684</strain>
    </source>
</reference>
<gene>
    <name evidence="1" type="ORF">QG37_01131</name>
</gene>
<protein>
    <submittedName>
        <fullName evidence="1">Uncharacterized protein</fullName>
    </submittedName>
</protein>
<evidence type="ECO:0000313" key="1">
    <source>
        <dbReference type="EMBL" id="KNE01790.1"/>
    </source>
</evidence>
<organism evidence="1 2">
    <name type="scientific">Candidozyma auris</name>
    <name type="common">Yeast</name>
    <name type="synonym">Candida auris</name>
    <dbReference type="NCBI Taxonomy" id="498019"/>
    <lineage>
        <taxon>Eukaryota</taxon>
        <taxon>Fungi</taxon>
        <taxon>Dikarya</taxon>
        <taxon>Ascomycota</taxon>
        <taxon>Saccharomycotina</taxon>
        <taxon>Pichiomycetes</taxon>
        <taxon>Metschnikowiaceae</taxon>
        <taxon>Candidozyma</taxon>
    </lineage>
</organism>